<dbReference type="PROSITE" id="PS51643">
    <property type="entry name" value="HD_CAS3"/>
    <property type="match status" value="1"/>
</dbReference>
<evidence type="ECO:0000256" key="4">
    <source>
        <dbReference type="ARBA" id="ARBA00022741"/>
    </source>
</evidence>
<gene>
    <name evidence="10" type="primary">cas3u</name>
    <name evidence="10" type="ORF">FOB82_11065</name>
</gene>
<keyword evidence="4" id="KW-0547">Nucleotide-binding</keyword>
<protein>
    <submittedName>
        <fullName evidence="10">Type I-U CRISPR-associated helicase/endonuclease Cas3</fullName>
    </submittedName>
</protein>
<comment type="similarity">
    <text evidence="1">In the N-terminal section; belongs to the CRISPR-associated nuclease Cas3-HD family.</text>
</comment>
<dbReference type="Pfam" id="PF22590">
    <property type="entry name" value="Cas3-like_C_2"/>
    <property type="match status" value="1"/>
</dbReference>
<feature type="domain" description="HD Cas3-type" evidence="9">
    <location>
        <begin position="713"/>
        <end position="895"/>
    </location>
</feature>
<keyword evidence="5" id="KW-0378">Hydrolase</keyword>
<accession>A0A6B8TEV4</accession>
<evidence type="ECO:0000313" key="11">
    <source>
        <dbReference type="Proteomes" id="UP000426857"/>
    </source>
</evidence>
<dbReference type="InterPro" id="IPR027417">
    <property type="entry name" value="P-loop_NTPase"/>
</dbReference>
<evidence type="ECO:0000256" key="5">
    <source>
        <dbReference type="ARBA" id="ARBA00022801"/>
    </source>
</evidence>
<name>A0A6B8TEV4_9CORY</name>
<dbReference type="KEGG" id="cxe:FOB82_11065"/>
<dbReference type="GO" id="GO:0004519">
    <property type="term" value="F:endonuclease activity"/>
    <property type="evidence" value="ECO:0007669"/>
    <property type="project" value="UniProtKB-KW"/>
</dbReference>
<evidence type="ECO:0000256" key="3">
    <source>
        <dbReference type="ARBA" id="ARBA00022723"/>
    </source>
</evidence>
<comment type="similarity">
    <text evidence="2">In the central section; belongs to the CRISPR-associated helicase Cas3 family.</text>
</comment>
<evidence type="ECO:0000256" key="1">
    <source>
        <dbReference type="ARBA" id="ARBA00006847"/>
    </source>
</evidence>
<dbReference type="InterPro" id="IPR054712">
    <property type="entry name" value="Cas3-like_dom"/>
</dbReference>
<dbReference type="GO" id="GO:0046872">
    <property type="term" value="F:metal ion binding"/>
    <property type="evidence" value="ECO:0007669"/>
    <property type="project" value="UniProtKB-KW"/>
</dbReference>
<dbReference type="Gene3D" id="1.10.3210.30">
    <property type="match status" value="1"/>
</dbReference>
<dbReference type="RefSeq" id="WP_155870380.1">
    <property type="nucleotide sequence ID" value="NZ_CP046322.1"/>
</dbReference>
<evidence type="ECO:0000313" key="10">
    <source>
        <dbReference type="EMBL" id="QGS35397.1"/>
    </source>
</evidence>
<proteinExistence type="inferred from homology"/>
<sequence>MNNTEMKTLEVSDFGRFFAALNDGFKPFSWQSELLHSIVETGRWPDRIVAPTGAGKSSVVDVHLFANALAAAGAASRVPRRLSVVVNRRALVDNQVQRAEAIQERMRGALNGEADDPIIVAVAELLESFRTAKEPELGPFLMGHLRGELPGRFLPVDDPSACAIIAATPDMFGSRLLFRGYGGSLRARPRDTAIVAMDNVLVLDEAHLNRQLLATARRIAELQGLERSIGIPLLQVVETTATSARDAAEDFREIGVDPGRLGADADVELARRIHSDKGLTLSPVEYWTGKPRNAKVIAHLVEESQRLIEAARQQDHPNRAIGCIVNHVETALGVSKALEKAGYSVETLVGRMRPLDSAEIQEKLAVLQDPGNPTEIDVVVSTQTLEVGVDVDFAGLVTELASASALAQRFGRVNRRGERKGVEVNVVVPAVSSAIKPQHPPYAGDDLLAALEWLGELREIGAVSPANLDAHVPPVERPRRLLFQRPELMDIEGWARTGDILFEDDELDLWLKDDLEPDTAQGGVVFKDGLPLDDVAAAELVGSLKPEAREVCPANLKLVREVMETVLESHRPRCFLFRDGEVELITEPVPLKPGDVLVIDPDHRVTTKGVIVEAPTDAKSPTGVWPERILTVEVLEPAGPEVSDHAELFSTFREMTPEEATEEWNSRGHTGSVSLSTSIVDLDGRGNECVSWFYVEDPDTANTDSDVGQIWTRSKASVTLADHQQDVADRARELNRKIGVDTALQRAVVDAAHHHDDGKSDARFQMMLGRCDEQPALAKSRFRSKQQAKRAAERSGLPKGWRHEQMSVVLAAASGIDDELTLRIIGCSHGHGRSGFPHTGDGLVPDDYPPEMVATAERLFTLGVWDSLIERTTRNIGAYAVSYFEAIERAADAQISSEGR</sequence>
<evidence type="ECO:0000256" key="7">
    <source>
        <dbReference type="ARBA" id="ARBA00022840"/>
    </source>
</evidence>
<dbReference type="SUPFAM" id="SSF52540">
    <property type="entry name" value="P-loop containing nucleoside triphosphate hydrolases"/>
    <property type="match status" value="1"/>
</dbReference>
<evidence type="ECO:0000256" key="8">
    <source>
        <dbReference type="ARBA" id="ARBA00023118"/>
    </source>
</evidence>
<dbReference type="NCBIfam" id="TIGR02621">
    <property type="entry name" value="cas3_GSU0051"/>
    <property type="match status" value="1"/>
</dbReference>
<dbReference type="GO" id="GO:0051607">
    <property type="term" value="P:defense response to virus"/>
    <property type="evidence" value="ECO:0007669"/>
    <property type="project" value="UniProtKB-KW"/>
</dbReference>
<dbReference type="Gene3D" id="3.40.50.300">
    <property type="entry name" value="P-loop containing nucleotide triphosphate hydrolases"/>
    <property type="match status" value="2"/>
</dbReference>
<dbReference type="InterPro" id="IPR013444">
    <property type="entry name" value="Helicase_Cas3_CRISPR-ass_Anaes"/>
</dbReference>
<keyword evidence="10" id="KW-0255">Endonuclease</keyword>
<keyword evidence="6" id="KW-0347">Helicase</keyword>
<keyword evidence="8" id="KW-0051">Antiviral defense</keyword>
<dbReference type="EMBL" id="CP046322">
    <property type="protein sequence ID" value="QGS35397.1"/>
    <property type="molecule type" value="Genomic_DNA"/>
</dbReference>
<organism evidence="10 11">
    <name type="scientific">Corynebacterium xerosis</name>
    <dbReference type="NCBI Taxonomy" id="1725"/>
    <lineage>
        <taxon>Bacteria</taxon>
        <taxon>Bacillati</taxon>
        <taxon>Actinomycetota</taxon>
        <taxon>Actinomycetes</taxon>
        <taxon>Mycobacteriales</taxon>
        <taxon>Corynebacteriaceae</taxon>
        <taxon>Corynebacterium</taxon>
    </lineage>
</organism>
<dbReference type="SMART" id="SM00490">
    <property type="entry name" value="HELICc"/>
    <property type="match status" value="1"/>
</dbReference>
<keyword evidence="3" id="KW-0479">Metal-binding</keyword>
<evidence type="ECO:0000256" key="2">
    <source>
        <dbReference type="ARBA" id="ARBA00009046"/>
    </source>
</evidence>
<dbReference type="AlphaFoldDB" id="A0A6B8TEV4"/>
<reference evidence="10 11" key="1">
    <citation type="submission" date="2019-11" db="EMBL/GenBank/DDBJ databases">
        <title>FDA dAtabase for Regulatory Grade micrObial Sequences (FDA-ARGOS): Supporting development and validation of Infectious Disease Dx tests.</title>
        <authorList>
            <person name="Kerrigan L."/>
            <person name="Long C."/>
            <person name="Tallon L."/>
            <person name="Sadzewicz L."/>
            <person name="Vavikolanu K."/>
            <person name="Mehta A."/>
            <person name="Aluvathingal J."/>
            <person name="Nadendla S."/>
            <person name="Yan Y."/>
            <person name="Sichtig H."/>
        </authorList>
    </citation>
    <scope>NUCLEOTIDE SEQUENCE [LARGE SCALE GENOMIC DNA]</scope>
    <source>
        <strain evidence="10 11">FDAARGOS_674</strain>
    </source>
</reference>
<keyword evidence="7" id="KW-0067">ATP-binding</keyword>
<keyword evidence="10" id="KW-0540">Nuclease</keyword>
<dbReference type="GO" id="GO:0005524">
    <property type="term" value="F:ATP binding"/>
    <property type="evidence" value="ECO:0007669"/>
    <property type="project" value="UniProtKB-KW"/>
</dbReference>
<dbReference type="Proteomes" id="UP000426857">
    <property type="component" value="Chromosome"/>
</dbReference>
<dbReference type="GO" id="GO:0016787">
    <property type="term" value="F:hydrolase activity"/>
    <property type="evidence" value="ECO:0007669"/>
    <property type="project" value="UniProtKB-KW"/>
</dbReference>
<dbReference type="InterPro" id="IPR038257">
    <property type="entry name" value="CRISPR-assoc_Cas3_HD_sf"/>
</dbReference>
<dbReference type="InterPro" id="IPR006483">
    <property type="entry name" value="CRISPR-assoc_Cas3_HD"/>
</dbReference>
<dbReference type="GO" id="GO:0004386">
    <property type="term" value="F:helicase activity"/>
    <property type="evidence" value="ECO:0007669"/>
    <property type="project" value="UniProtKB-KW"/>
</dbReference>
<dbReference type="InterPro" id="IPR001650">
    <property type="entry name" value="Helicase_C-like"/>
</dbReference>
<evidence type="ECO:0000259" key="9">
    <source>
        <dbReference type="PROSITE" id="PS51643"/>
    </source>
</evidence>
<evidence type="ECO:0000256" key="6">
    <source>
        <dbReference type="ARBA" id="ARBA00022806"/>
    </source>
</evidence>